<evidence type="ECO:0000259" key="2">
    <source>
        <dbReference type="Pfam" id="PF25534"/>
    </source>
</evidence>
<dbReference type="AlphaFoldDB" id="A0A8H6SXP8"/>
<protein>
    <recommendedName>
        <fullName evidence="2">DUF7918 domain-containing protein</fullName>
    </recommendedName>
</protein>
<dbReference type="InterPro" id="IPR057678">
    <property type="entry name" value="DUF7918"/>
</dbReference>
<dbReference type="Pfam" id="PF25534">
    <property type="entry name" value="DUF7918"/>
    <property type="match status" value="2"/>
</dbReference>
<keyword evidence="4" id="KW-1185">Reference proteome</keyword>
<organism evidence="3 4">
    <name type="scientific">Mycena chlorophos</name>
    <name type="common">Agaric fungus</name>
    <name type="synonym">Agaricus chlorophos</name>
    <dbReference type="NCBI Taxonomy" id="658473"/>
    <lineage>
        <taxon>Eukaryota</taxon>
        <taxon>Fungi</taxon>
        <taxon>Dikarya</taxon>
        <taxon>Basidiomycota</taxon>
        <taxon>Agaricomycotina</taxon>
        <taxon>Agaricomycetes</taxon>
        <taxon>Agaricomycetidae</taxon>
        <taxon>Agaricales</taxon>
        <taxon>Marasmiineae</taxon>
        <taxon>Mycenaceae</taxon>
        <taxon>Mycena</taxon>
    </lineage>
</organism>
<feature type="region of interest" description="Disordered" evidence="1">
    <location>
        <begin position="186"/>
        <end position="238"/>
    </location>
</feature>
<name>A0A8H6SXP8_MYCCL</name>
<proteinExistence type="predicted"/>
<accession>A0A8H6SXP8</accession>
<feature type="domain" description="DUF7918" evidence="2">
    <location>
        <begin position="8"/>
        <end position="108"/>
    </location>
</feature>
<evidence type="ECO:0000313" key="3">
    <source>
        <dbReference type="EMBL" id="KAF7305830.1"/>
    </source>
</evidence>
<dbReference type="OrthoDB" id="3364132at2759"/>
<sequence length="297" mass="32463">MHLNGFSAWISIENKDATEYAVEVDEARATATCWIASEVGKTFAILWKNVSYDEEDVSARVKIDGSICSRKVHRLSLGNRTLVSKGVEKGVIMEPFMFSTLSTTDDDESLMAPPTTLSDNPRSNKYSLPDIVVHERAKKAINQRVSLGQPVPIVKRKIYDTTKLGPPVAIFRFKYRPLDILQASGIAPRPAEKRKASDEPDSAPSSKRKSASATASSGTARSTSPITIDDSDEEDVDQELASLKARVAALEGKKARKSLNGKVKEEEFAGKIKCEDGEGSAKTARDTKPTFIDLTLD</sequence>
<evidence type="ECO:0000313" key="4">
    <source>
        <dbReference type="Proteomes" id="UP000613580"/>
    </source>
</evidence>
<reference evidence="3" key="1">
    <citation type="submission" date="2020-05" db="EMBL/GenBank/DDBJ databases">
        <title>Mycena genomes resolve the evolution of fungal bioluminescence.</title>
        <authorList>
            <person name="Tsai I.J."/>
        </authorList>
    </citation>
    <scope>NUCLEOTIDE SEQUENCE</scope>
    <source>
        <strain evidence="3">110903Hualien_Pintung</strain>
    </source>
</reference>
<feature type="compositionally biased region" description="Low complexity" evidence="1">
    <location>
        <begin position="211"/>
        <end position="225"/>
    </location>
</feature>
<dbReference type="PANTHER" id="PTHR36223">
    <property type="entry name" value="BETA-LACTAMASE-TYPE TRANSPEPTIDASE FOLD DOMAIN CONTAINING PROTEIN"/>
    <property type="match status" value="1"/>
</dbReference>
<dbReference type="Proteomes" id="UP000613580">
    <property type="component" value="Unassembled WGS sequence"/>
</dbReference>
<feature type="compositionally biased region" description="Acidic residues" evidence="1">
    <location>
        <begin position="229"/>
        <end position="238"/>
    </location>
</feature>
<dbReference type="EMBL" id="JACAZE010000009">
    <property type="protein sequence ID" value="KAF7305830.1"/>
    <property type="molecule type" value="Genomic_DNA"/>
</dbReference>
<comment type="caution">
    <text evidence="3">The sequence shown here is derived from an EMBL/GenBank/DDBJ whole genome shotgun (WGS) entry which is preliminary data.</text>
</comment>
<gene>
    <name evidence="3" type="ORF">HMN09_00737000</name>
</gene>
<feature type="region of interest" description="Disordered" evidence="1">
    <location>
        <begin position="274"/>
        <end position="297"/>
    </location>
</feature>
<feature type="domain" description="DUF7918" evidence="2">
    <location>
        <begin position="132"/>
        <end position="189"/>
    </location>
</feature>
<evidence type="ECO:0000256" key="1">
    <source>
        <dbReference type="SAM" id="MobiDB-lite"/>
    </source>
</evidence>
<dbReference type="PANTHER" id="PTHR36223:SF1">
    <property type="entry name" value="TRANSCRIPTION ELONGATION FACTOR EAF N-TERMINAL DOMAIN-CONTAINING PROTEIN"/>
    <property type="match status" value="1"/>
</dbReference>